<evidence type="ECO:0000313" key="1">
    <source>
        <dbReference type="EMBL" id="HGZ44360.1"/>
    </source>
</evidence>
<dbReference type="AlphaFoldDB" id="A0A832ML08"/>
<name>A0A832ML08_UNCEI</name>
<reference evidence="1" key="1">
    <citation type="journal article" date="2020" name="mSystems">
        <title>Genome- and Community-Level Interaction Insights into Carbon Utilization and Element Cycling Functions of Hydrothermarchaeota in Hydrothermal Sediment.</title>
        <authorList>
            <person name="Zhou Z."/>
            <person name="Liu Y."/>
            <person name="Xu W."/>
            <person name="Pan J."/>
            <person name="Luo Z.H."/>
            <person name="Li M."/>
        </authorList>
    </citation>
    <scope>NUCLEOTIDE SEQUENCE [LARGE SCALE GENOMIC DNA]</scope>
    <source>
        <strain evidence="1">SpSt-381</strain>
    </source>
</reference>
<dbReference type="EMBL" id="DSQF01000026">
    <property type="protein sequence ID" value="HGZ44360.1"/>
    <property type="molecule type" value="Genomic_DNA"/>
</dbReference>
<accession>A0A832ML08</accession>
<proteinExistence type="predicted"/>
<organism evidence="1">
    <name type="scientific">Eiseniibacteriota bacterium</name>
    <dbReference type="NCBI Taxonomy" id="2212470"/>
    <lineage>
        <taxon>Bacteria</taxon>
        <taxon>Candidatus Eiseniibacteriota</taxon>
    </lineage>
</organism>
<gene>
    <name evidence="1" type="ORF">ENR23_13265</name>
</gene>
<protein>
    <submittedName>
        <fullName evidence="1">Uncharacterized protein</fullName>
    </submittedName>
</protein>
<comment type="caution">
    <text evidence="1">The sequence shown here is derived from an EMBL/GenBank/DDBJ whole genome shotgun (WGS) entry which is preliminary data.</text>
</comment>
<sequence length="209" mass="22288">MRIRNLWQLPAVALLALSVQGGCILMPEVVDRIVELAVSGTVTEQLDAVGVVNTHDDRDTVDVRGELDLAAVLEEADIDVSKVKDIKVQGATYRTVRLDPQATREIQNGTVTVRRIGGPEEVLISNFNAKVNEVTTARTAQLNAAGVGVVNTLIGQLLDELKGGPSAGDARLIYHVTGTSVPAGVATDFTWELKLVVSIVGEVEVEVVE</sequence>